<dbReference type="Gene3D" id="3.50.50.60">
    <property type="entry name" value="FAD/NAD(P)-binding domain"/>
    <property type="match status" value="2"/>
</dbReference>
<dbReference type="GO" id="GO:0071949">
    <property type="term" value="F:FAD binding"/>
    <property type="evidence" value="ECO:0007669"/>
    <property type="project" value="InterPro"/>
</dbReference>
<accession>A0A6J4NYT5</accession>
<dbReference type="PRINTS" id="PR00420">
    <property type="entry name" value="RNGMNOXGNASE"/>
</dbReference>
<dbReference type="InterPro" id="IPR050407">
    <property type="entry name" value="Geranylgeranyl_reductase"/>
</dbReference>
<feature type="region of interest" description="Disordered" evidence="1">
    <location>
        <begin position="131"/>
        <end position="194"/>
    </location>
</feature>
<dbReference type="InterPro" id="IPR002938">
    <property type="entry name" value="FAD-bd"/>
</dbReference>
<evidence type="ECO:0000313" key="3">
    <source>
        <dbReference type="EMBL" id="CAA9401358.1"/>
    </source>
</evidence>
<organism evidence="3">
    <name type="scientific">uncultured Phycisphaerae bacterium</name>
    <dbReference type="NCBI Taxonomy" id="904963"/>
    <lineage>
        <taxon>Bacteria</taxon>
        <taxon>Pseudomonadati</taxon>
        <taxon>Planctomycetota</taxon>
        <taxon>Phycisphaerae</taxon>
        <taxon>environmental samples</taxon>
    </lineage>
</organism>
<feature type="domain" description="FAD-binding" evidence="2">
    <location>
        <begin position="3"/>
        <end position="130"/>
    </location>
</feature>
<name>A0A6J4NYT5_9BACT</name>
<gene>
    <name evidence="3" type="ORF">AVDCRST_MAG64-1731</name>
</gene>
<reference evidence="3" key="1">
    <citation type="submission" date="2020-02" db="EMBL/GenBank/DDBJ databases">
        <authorList>
            <person name="Meier V. D."/>
        </authorList>
    </citation>
    <scope>NUCLEOTIDE SEQUENCE</scope>
    <source>
        <strain evidence="3">AVDCRST_MAG64</strain>
    </source>
</reference>
<sequence>MPDVTIIGAGPGGSTAGILLARAGWDVTLVEQSRFPRDKVCGECLSALGFDVLTRLGLAGAFARLGAVRLDRAEVHAPSGRSLVAELPRPMWGLTRRSLDTLLLDAARDAGAVVRQPVRCESVITADGDESVGRTHAVNADQRGARSGESSQAARAAQRSPGSAAHAVPTDPGLRCAPHPACQGNSPPEPPRPLVRLRDLTTNVVETLAPSHVILADGKAAFASDPPAPTGDFGIKTHFEHVDGPRDRIELFGVRGSYGGLAAVEGGRWNAAFSAPAARLKAARGGVDALFAAMASENATLARRLARARRVGPWLASPLPRFPVRRHWPPHVTPVGNAAAALEPIGGEGMGLAMRSAELTSLGLIAGSAGGDALPCEPWELRGAYRRLWRVRRVACRAAALAASSPGVAGILPLARPPAPVLRAVLRLMGKTAG</sequence>
<proteinExistence type="predicted"/>
<dbReference type="EMBL" id="CADCUQ010000393">
    <property type="protein sequence ID" value="CAA9401358.1"/>
    <property type="molecule type" value="Genomic_DNA"/>
</dbReference>
<dbReference type="Pfam" id="PF01494">
    <property type="entry name" value="FAD_binding_3"/>
    <property type="match status" value="1"/>
</dbReference>
<dbReference type="InterPro" id="IPR036188">
    <property type="entry name" value="FAD/NAD-bd_sf"/>
</dbReference>
<dbReference type="AlphaFoldDB" id="A0A6J4NYT5"/>
<feature type="compositionally biased region" description="Low complexity" evidence="1">
    <location>
        <begin position="145"/>
        <end position="165"/>
    </location>
</feature>
<dbReference type="PANTHER" id="PTHR42685:SF22">
    <property type="entry name" value="CONDITIONED MEDIUM FACTOR RECEPTOR 1"/>
    <property type="match status" value="1"/>
</dbReference>
<dbReference type="PANTHER" id="PTHR42685">
    <property type="entry name" value="GERANYLGERANYL DIPHOSPHATE REDUCTASE"/>
    <property type="match status" value="1"/>
</dbReference>
<evidence type="ECO:0000256" key="1">
    <source>
        <dbReference type="SAM" id="MobiDB-lite"/>
    </source>
</evidence>
<protein>
    <recommendedName>
        <fullName evidence="2">FAD-binding domain-containing protein</fullName>
    </recommendedName>
</protein>
<evidence type="ECO:0000259" key="2">
    <source>
        <dbReference type="Pfam" id="PF01494"/>
    </source>
</evidence>
<dbReference type="SUPFAM" id="SSF51905">
    <property type="entry name" value="FAD/NAD(P)-binding domain"/>
    <property type="match status" value="1"/>
</dbReference>